<sequence length="56" mass="6183">MDQANPLAARCSVKGCREQPLFIWLTRCGCSLGFSTVADGYHIFSKVFFSGVPLTR</sequence>
<dbReference type="EMBL" id="LRGB01020042">
    <property type="protein sequence ID" value="KZR97801.1"/>
    <property type="molecule type" value="Genomic_DNA"/>
</dbReference>
<evidence type="ECO:0000313" key="2">
    <source>
        <dbReference type="Proteomes" id="UP000076858"/>
    </source>
</evidence>
<reference evidence="1 2" key="1">
    <citation type="submission" date="2016-03" db="EMBL/GenBank/DDBJ databases">
        <title>EvidentialGene: Evidence-directed Construction of Genes on Genomes.</title>
        <authorList>
            <person name="Gilbert D.G."/>
            <person name="Choi J.-H."/>
            <person name="Mockaitis K."/>
            <person name="Colbourne J."/>
            <person name="Pfrender M."/>
        </authorList>
    </citation>
    <scope>NUCLEOTIDE SEQUENCE [LARGE SCALE GENOMIC DNA]</scope>
    <source>
        <strain evidence="1 2">Xinb3</strain>
        <tissue evidence="1">Complete organism</tissue>
    </source>
</reference>
<evidence type="ECO:0000313" key="1">
    <source>
        <dbReference type="EMBL" id="KZR97801.1"/>
    </source>
</evidence>
<protein>
    <submittedName>
        <fullName evidence="1">Uncharacterized protein</fullName>
    </submittedName>
</protein>
<gene>
    <name evidence="1" type="ORF">APZ42_007122</name>
</gene>
<dbReference type="Proteomes" id="UP000076858">
    <property type="component" value="Unassembled WGS sequence"/>
</dbReference>
<dbReference type="AlphaFoldDB" id="A0A164FHI0"/>
<proteinExistence type="predicted"/>
<name>A0A164FHI0_9CRUS</name>
<accession>A0A164FHI0</accession>
<comment type="caution">
    <text evidence="1">The sequence shown here is derived from an EMBL/GenBank/DDBJ whole genome shotgun (WGS) entry which is preliminary data.</text>
</comment>
<keyword evidence="2" id="KW-1185">Reference proteome</keyword>
<organism evidence="1 2">
    <name type="scientific">Daphnia magna</name>
    <dbReference type="NCBI Taxonomy" id="35525"/>
    <lineage>
        <taxon>Eukaryota</taxon>
        <taxon>Metazoa</taxon>
        <taxon>Ecdysozoa</taxon>
        <taxon>Arthropoda</taxon>
        <taxon>Crustacea</taxon>
        <taxon>Branchiopoda</taxon>
        <taxon>Diplostraca</taxon>
        <taxon>Cladocera</taxon>
        <taxon>Anomopoda</taxon>
        <taxon>Daphniidae</taxon>
        <taxon>Daphnia</taxon>
    </lineage>
</organism>